<dbReference type="InterPro" id="IPR005569">
    <property type="entry name" value="Arc_DNA-bd_dom"/>
</dbReference>
<dbReference type="Gene3D" id="1.10.1220.10">
    <property type="entry name" value="Met repressor-like"/>
    <property type="match status" value="1"/>
</dbReference>
<dbReference type="Pfam" id="PF03869">
    <property type="entry name" value="Arc"/>
    <property type="match status" value="1"/>
</dbReference>
<dbReference type="EMBL" id="CP165628">
    <property type="protein sequence ID" value="XDU70860.1"/>
    <property type="molecule type" value="Genomic_DNA"/>
</dbReference>
<sequence>MTKKEDSTLIERFTVRFPDGMREAVAERAKKNGRSMNSEIIEALASHIFVSSMDGTAADEIANLMKSDSMYSTDDDLKEEVESVLLSAAEAVTIRIEKENAQLKQIIELIRELKVKKPT</sequence>
<evidence type="ECO:0000259" key="1">
    <source>
        <dbReference type="Pfam" id="PF03869"/>
    </source>
</evidence>
<feature type="domain" description="Arc-like DNA binding" evidence="1">
    <location>
        <begin position="11"/>
        <end position="44"/>
    </location>
</feature>
<dbReference type="InterPro" id="IPR010985">
    <property type="entry name" value="Ribbon_hlx_hlx"/>
</dbReference>
<gene>
    <name evidence="2" type="ORF">AB3G37_14920</name>
</gene>
<accession>A0AB39VKC4</accession>
<keyword evidence="2" id="KW-0238">DNA-binding</keyword>
<dbReference type="AlphaFoldDB" id="A0AB39VKC4"/>
<dbReference type="InterPro" id="IPR013321">
    <property type="entry name" value="Arc_rbn_hlx_hlx"/>
</dbReference>
<dbReference type="RefSeq" id="WP_369788303.1">
    <property type="nucleotide sequence ID" value="NZ_CP165628.1"/>
</dbReference>
<evidence type="ECO:0000313" key="2">
    <source>
        <dbReference type="EMBL" id="XDU70860.1"/>
    </source>
</evidence>
<name>A0AB39VKC4_9GAMM</name>
<dbReference type="GO" id="GO:0006355">
    <property type="term" value="P:regulation of DNA-templated transcription"/>
    <property type="evidence" value="ECO:0007669"/>
    <property type="project" value="InterPro"/>
</dbReference>
<reference evidence="2" key="1">
    <citation type="submission" date="2024-07" db="EMBL/GenBank/DDBJ databases">
        <authorList>
            <person name="Biller S.J."/>
        </authorList>
    </citation>
    <scope>NUCLEOTIDE SEQUENCE</scope>
    <source>
        <strain evidence="2">WC2420</strain>
    </source>
</reference>
<organism evidence="2">
    <name type="scientific">Rouxiella sp. WC2420</name>
    <dbReference type="NCBI Taxonomy" id="3234145"/>
    <lineage>
        <taxon>Bacteria</taxon>
        <taxon>Pseudomonadati</taxon>
        <taxon>Pseudomonadota</taxon>
        <taxon>Gammaproteobacteria</taxon>
        <taxon>Enterobacterales</taxon>
        <taxon>Yersiniaceae</taxon>
        <taxon>Rouxiella</taxon>
    </lineage>
</organism>
<proteinExistence type="predicted"/>
<dbReference type="GO" id="GO:0043565">
    <property type="term" value="F:sequence-specific DNA binding"/>
    <property type="evidence" value="ECO:0007669"/>
    <property type="project" value="UniProtKB-ARBA"/>
</dbReference>
<protein>
    <submittedName>
        <fullName evidence="2">Arc family DNA-binding protein</fullName>
    </submittedName>
</protein>
<dbReference type="SUPFAM" id="SSF47598">
    <property type="entry name" value="Ribbon-helix-helix"/>
    <property type="match status" value="1"/>
</dbReference>